<dbReference type="AlphaFoldDB" id="A0A9D4FCL7"/>
<gene>
    <name evidence="1" type="ORF">DPMN_149986</name>
</gene>
<reference evidence="1" key="1">
    <citation type="journal article" date="2019" name="bioRxiv">
        <title>The Genome of the Zebra Mussel, Dreissena polymorpha: A Resource for Invasive Species Research.</title>
        <authorList>
            <person name="McCartney M.A."/>
            <person name="Auch B."/>
            <person name="Kono T."/>
            <person name="Mallez S."/>
            <person name="Zhang Y."/>
            <person name="Obille A."/>
            <person name="Becker A."/>
            <person name="Abrahante J.E."/>
            <person name="Garbe J."/>
            <person name="Badalamenti J.P."/>
            <person name="Herman A."/>
            <person name="Mangelson H."/>
            <person name="Liachko I."/>
            <person name="Sullivan S."/>
            <person name="Sone E.D."/>
            <person name="Koren S."/>
            <person name="Silverstein K.A.T."/>
            <person name="Beckman K.B."/>
            <person name="Gohl D.M."/>
        </authorList>
    </citation>
    <scope>NUCLEOTIDE SEQUENCE</scope>
    <source>
        <strain evidence="1">Duluth1</strain>
        <tissue evidence="1">Whole animal</tissue>
    </source>
</reference>
<sequence>MLEQHRLSLTRRNWHTDDTDVDIVESVSWEEPVLGICEGDNEIAPRVGSKPTNSRSLGGHLIHRDLNVTNVSDQGLDFEI</sequence>
<accession>A0A9D4FCL7</accession>
<keyword evidence="2" id="KW-1185">Reference proteome</keyword>
<dbReference type="EMBL" id="JAIWYP010000007">
    <property type="protein sequence ID" value="KAH3796418.1"/>
    <property type="molecule type" value="Genomic_DNA"/>
</dbReference>
<dbReference type="Proteomes" id="UP000828390">
    <property type="component" value="Unassembled WGS sequence"/>
</dbReference>
<comment type="caution">
    <text evidence="1">The sequence shown here is derived from an EMBL/GenBank/DDBJ whole genome shotgun (WGS) entry which is preliminary data.</text>
</comment>
<name>A0A9D4FCL7_DREPO</name>
<organism evidence="1 2">
    <name type="scientific">Dreissena polymorpha</name>
    <name type="common">Zebra mussel</name>
    <name type="synonym">Mytilus polymorpha</name>
    <dbReference type="NCBI Taxonomy" id="45954"/>
    <lineage>
        <taxon>Eukaryota</taxon>
        <taxon>Metazoa</taxon>
        <taxon>Spiralia</taxon>
        <taxon>Lophotrochozoa</taxon>
        <taxon>Mollusca</taxon>
        <taxon>Bivalvia</taxon>
        <taxon>Autobranchia</taxon>
        <taxon>Heteroconchia</taxon>
        <taxon>Euheterodonta</taxon>
        <taxon>Imparidentia</taxon>
        <taxon>Neoheterodontei</taxon>
        <taxon>Myida</taxon>
        <taxon>Dreissenoidea</taxon>
        <taxon>Dreissenidae</taxon>
        <taxon>Dreissena</taxon>
    </lineage>
</organism>
<reference evidence="1" key="2">
    <citation type="submission" date="2020-11" db="EMBL/GenBank/DDBJ databases">
        <authorList>
            <person name="McCartney M.A."/>
            <person name="Auch B."/>
            <person name="Kono T."/>
            <person name="Mallez S."/>
            <person name="Becker A."/>
            <person name="Gohl D.M."/>
            <person name="Silverstein K.A.T."/>
            <person name="Koren S."/>
            <person name="Bechman K.B."/>
            <person name="Herman A."/>
            <person name="Abrahante J.E."/>
            <person name="Garbe J."/>
        </authorList>
    </citation>
    <scope>NUCLEOTIDE SEQUENCE</scope>
    <source>
        <strain evidence="1">Duluth1</strain>
        <tissue evidence="1">Whole animal</tissue>
    </source>
</reference>
<proteinExistence type="predicted"/>
<protein>
    <submittedName>
        <fullName evidence="1">Uncharacterized protein</fullName>
    </submittedName>
</protein>
<evidence type="ECO:0000313" key="1">
    <source>
        <dbReference type="EMBL" id="KAH3796418.1"/>
    </source>
</evidence>
<evidence type="ECO:0000313" key="2">
    <source>
        <dbReference type="Proteomes" id="UP000828390"/>
    </source>
</evidence>